<name>A0A9X2N884_9PSEU</name>
<evidence type="ECO:0000313" key="2">
    <source>
        <dbReference type="Proteomes" id="UP001144096"/>
    </source>
</evidence>
<reference evidence="1" key="1">
    <citation type="submission" date="2022-06" db="EMBL/GenBank/DDBJ databases">
        <title>Amycolatopsis iheyaensis sp. nov., a new species of the genus Amycolatopsis isolated from soil in Iheya island, Japan.</title>
        <authorList>
            <person name="Ngamcharungchit C."/>
            <person name="Kanto H."/>
            <person name="Take A."/>
            <person name="Intra B."/>
            <person name="Matsumoto A."/>
            <person name="Panbangred W."/>
            <person name="Inahashi Y."/>
        </authorList>
    </citation>
    <scope>NUCLEOTIDE SEQUENCE</scope>
    <source>
        <strain evidence="1">OK19-0408</strain>
    </source>
</reference>
<gene>
    <name evidence="1" type="ORF">M8542_09835</name>
</gene>
<protein>
    <submittedName>
        <fullName evidence="1">Uncharacterized protein</fullName>
    </submittedName>
</protein>
<proteinExistence type="predicted"/>
<evidence type="ECO:0000313" key="1">
    <source>
        <dbReference type="EMBL" id="MCR6483117.1"/>
    </source>
</evidence>
<dbReference type="EMBL" id="JAMXQV010000004">
    <property type="protein sequence ID" value="MCR6483117.1"/>
    <property type="molecule type" value="Genomic_DNA"/>
</dbReference>
<accession>A0A9X2N884</accession>
<dbReference type="RefSeq" id="WP_257919751.1">
    <property type="nucleotide sequence ID" value="NZ_JAMXQV010000004.1"/>
</dbReference>
<comment type="caution">
    <text evidence="1">The sequence shown here is derived from an EMBL/GenBank/DDBJ whole genome shotgun (WGS) entry which is preliminary data.</text>
</comment>
<dbReference type="AlphaFoldDB" id="A0A9X2N884"/>
<sequence>MTTDLAELLADERDGLICALTRYGEPQRTVAREADVDQATVSRLVAKRRHAAAIGSREDGLRRLRGAADRLAACTRRRDELIGELVRLGASQRAVAACARVHQSTVSRLVARRRCPA</sequence>
<dbReference type="Proteomes" id="UP001144096">
    <property type="component" value="Unassembled WGS sequence"/>
</dbReference>
<organism evidence="1 2">
    <name type="scientific">Amycolatopsis iheyensis</name>
    <dbReference type="NCBI Taxonomy" id="2945988"/>
    <lineage>
        <taxon>Bacteria</taxon>
        <taxon>Bacillati</taxon>
        <taxon>Actinomycetota</taxon>
        <taxon>Actinomycetes</taxon>
        <taxon>Pseudonocardiales</taxon>
        <taxon>Pseudonocardiaceae</taxon>
        <taxon>Amycolatopsis</taxon>
    </lineage>
</organism>
<keyword evidence="2" id="KW-1185">Reference proteome</keyword>